<protein>
    <recommendedName>
        <fullName evidence="10">Feruloyl esterase</fullName>
    </recommendedName>
</protein>
<dbReference type="SUPFAM" id="SSF53474">
    <property type="entry name" value="alpha/beta-Hydrolases"/>
    <property type="match status" value="1"/>
</dbReference>
<evidence type="ECO:0000256" key="4">
    <source>
        <dbReference type="ARBA" id="ARBA00022729"/>
    </source>
</evidence>
<sequence>MIDQRVGVGGKPYGIGFEVALPNDWNERFLFQGGGGLNGVVRPATGNIAAGGNPALARGFAVASTDSGHKGANFDASFREDQRASLDFAYAALGRVADAAKRLIVLRYGRAAARSYFAGCSTGGKEAMIAAQRFPDAFDGIIAGAPAMRTGHSNLALANAQVAFNRIAPRDAGGMPITYMAFPPADKALILRALLAACDGRDGREDGIIADPVGCRFDPAILACSGAKTADCLSKEQVHALQFAFAGPRSITGAQIYPGFPYDTGIVAESDPISGFLPSAKPGPLGPPRRDMSIDVDALWQKVQDDANQRLVDSWPWTNLSSFLGHGGKLILYHGVSDPWFSAWDTVGWFERAQAANGGPDKWGSAARLYLVPGMGHCSGGNAFDRFDLLDSLVNWVEHSSPPQAVTASRKSETMPLCPYPKAAVATGKRFQCVRLRPDPL</sequence>
<keyword evidence="2" id="KW-0719">Serine esterase</keyword>
<gene>
    <name evidence="8" type="ORF">M529_05380</name>
</gene>
<evidence type="ECO:0000256" key="1">
    <source>
        <dbReference type="ARBA" id="ARBA00006249"/>
    </source>
</evidence>
<keyword evidence="5" id="KW-0378">Hydrolase</keyword>
<keyword evidence="4" id="KW-0732">Signal</keyword>
<evidence type="ECO:0000256" key="2">
    <source>
        <dbReference type="ARBA" id="ARBA00022487"/>
    </source>
</evidence>
<dbReference type="EMBL" id="AUWY01000047">
    <property type="protein sequence ID" value="EQB33227.1"/>
    <property type="molecule type" value="Genomic_DNA"/>
</dbReference>
<dbReference type="AlphaFoldDB" id="T0J8S5"/>
<evidence type="ECO:0000256" key="3">
    <source>
        <dbReference type="ARBA" id="ARBA00022723"/>
    </source>
</evidence>
<dbReference type="Pfam" id="PF07519">
    <property type="entry name" value="Tannase"/>
    <property type="match status" value="2"/>
</dbReference>
<name>T0J8S5_9SPHN</name>
<evidence type="ECO:0008006" key="10">
    <source>
        <dbReference type="Google" id="ProtNLM"/>
    </source>
</evidence>
<proteinExistence type="inferred from homology"/>
<evidence type="ECO:0000256" key="7">
    <source>
        <dbReference type="ARBA" id="ARBA00023157"/>
    </source>
</evidence>
<comment type="similarity">
    <text evidence="1">Belongs to the tannase family.</text>
</comment>
<organism evidence="8 9">
    <name type="scientific">Sphingobium ummariense RL-3</name>
    <dbReference type="NCBI Taxonomy" id="1346791"/>
    <lineage>
        <taxon>Bacteria</taxon>
        <taxon>Pseudomonadati</taxon>
        <taxon>Pseudomonadota</taxon>
        <taxon>Alphaproteobacteria</taxon>
        <taxon>Sphingomonadales</taxon>
        <taxon>Sphingomonadaceae</taxon>
        <taxon>Sphingobium</taxon>
    </lineage>
</organism>
<evidence type="ECO:0000313" key="9">
    <source>
        <dbReference type="Proteomes" id="UP000015523"/>
    </source>
</evidence>
<evidence type="ECO:0000256" key="5">
    <source>
        <dbReference type="ARBA" id="ARBA00022801"/>
    </source>
</evidence>
<evidence type="ECO:0000313" key="8">
    <source>
        <dbReference type="EMBL" id="EQB33227.1"/>
    </source>
</evidence>
<dbReference type="PANTHER" id="PTHR33938:SF15">
    <property type="entry name" value="FERULOYL ESTERASE B-RELATED"/>
    <property type="match status" value="1"/>
</dbReference>
<dbReference type="Gene3D" id="3.40.50.1820">
    <property type="entry name" value="alpha/beta hydrolase"/>
    <property type="match status" value="1"/>
</dbReference>
<evidence type="ECO:0000256" key="6">
    <source>
        <dbReference type="ARBA" id="ARBA00022837"/>
    </source>
</evidence>
<dbReference type="InterPro" id="IPR029058">
    <property type="entry name" value="AB_hydrolase_fold"/>
</dbReference>
<dbReference type="GO" id="GO:0046872">
    <property type="term" value="F:metal ion binding"/>
    <property type="evidence" value="ECO:0007669"/>
    <property type="project" value="UniProtKB-KW"/>
</dbReference>
<keyword evidence="9" id="KW-1185">Reference proteome</keyword>
<dbReference type="PANTHER" id="PTHR33938">
    <property type="entry name" value="FERULOYL ESTERASE B-RELATED"/>
    <property type="match status" value="1"/>
</dbReference>
<dbReference type="eggNOG" id="COG0627">
    <property type="taxonomic scope" value="Bacteria"/>
</dbReference>
<keyword evidence="6" id="KW-0106">Calcium</keyword>
<dbReference type="InterPro" id="IPR011118">
    <property type="entry name" value="Tannase/feruloyl_esterase"/>
</dbReference>
<dbReference type="GO" id="GO:0052689">
    <property type="term" value="F:carboxylic ester hydrolase activity"/>
    <property type="evidence" value="ECO:0007669"/>
    <property type="project" value="UniProtKB-KW"/>
</dbReference>
<keyword evidence="3" id="KW-0479">Metal-binding</keyword>
<dbReference type="PATRIC" id="fig|1346791.3.peg.1035"/>
<dbReference type="STRING" id="1346791.M529_05380"/>
<accession>T0J8S5</accession>
<reference evidence="8 9" key="1">
    <citation type="journal article" date="2013" name="Genome Announc.">
        <title>Draft Genome Sequence of Sphingobium ummariense Strain RL-3, a Hexachlorocyclohexane-Degrading Bacterium.</title>
        <authorList>
            <person name="Kohli P."/>
            <person name="Dua A."/>
            <person name="Sangwan N."/>
            <person name="Oldach P."/>
            <person name="Khurana J.P."/>
            <person name="Lal R."/>
        </authorList>
    </citation>
    <scope>NUCLEOTIDE SEQUENCE [LARGE SCALE GENOMIC DNA]</scope>
    <source>
        <strain evidence="8 9">RL-3</strain>
    </source>
</reference>
<dbReference type="Proteomes" id="UP000015523">
    <property type="component" value="Unassembled WGS sequence"/>
</dbReference>
<comment type="caution">
    <text evidence="8">The sequence shown here is derived from an EMBL/GenBank/DDBJ whole genome shotgun (WGS) entry which is preliminary data.</text>
</comment>
<keyword evidence="7" id="KW-1015">Disulfide bond</keyword>